<evidence type="ECO:0000313" key="1">
    <source>
        <dbReference type="EMBL" id="SDC15654.1"/>
    </source>
</evidence>
<evidence type="ECO:0000313" key="2">
    <source>
        <dbReference type="Proteomes" id="UP000242317"/>
    </source>
</evidence>
<dbReference type="OrthoDB" id="9809695at2"/>
<accession>A0A1G6JA42</accession>
<proteinExistence type="predicted"/>
<organism evidence="1 2">
    <name type="scientific">Acinetobacter marinus</name>
    <dbReference type="NCBI Taxonomy" id="281375"/>
    <lineage>
        <taxon>Bacteria</taxon>
        <taxon>Pseudomonadati</taxon>
        <taxon>Pseudomonadota</taxon>
        <taxon>Gammaproteobacteria</taxon>
        <taxon>Moraxellales</taxon>
        <taxon>Moraxellaceae</taxon>
        <taxon>Acinetobacter</taxon>
    </lineage>
</organism>
<sequence>MTEAREAFGKYQAKMCQVSYEELKARYDEFERISGERYLSETMKKQWSSWLASWQVQQKRIDVLQERLSHALDAVDEAENYLHVALNSVDDETLCKSYLLSTVNALRGGSHD</sequence>
<dbReference type="Proteomes" id="UP000242317">
    <property type="component" value="Unassembled WGS sequence"/>
</dbReference>
<gene>
    <name evidence="1" type="ORF">SAMN05421749_103291</name>
</gene>
<dbReference type="AlphaFoldDB" id="A0A1G6JA42"/>
<dbReference type="RefSeq" id="WP_092618164.1">
    <property type="nucleotide sequence ID" value="NZ_FMYK01000003.1"/>
</dbReference>
<reference evidence="2" key="1">
    <citation type="submission" date="2016-09" db="EMBL/GenBank/DDBJ databases">
        <authorList>
            <person name="Varghese N."/>
            <person name="Submissions S."/>
        </authorList>
    </citation>
    <scope>NUCLEOTIDE SEQUENCE [LARGE SCALE GENOMIC DNA]</scope>
    <source>
        <strain evidence="2">ANC 3699</strain>
    </source>
</reference>
<keyword evidence="2" id="KW-1185">Reference proteome</keyword>
<protein>
    <submittedName>
        <fullName evidence="1">Uncharacterized protein</fullName>
    </submittedName>
</protein>
<dbReference type="EMBL" id="FMYK01000003">
    <property type="protein sequence ID" value="SDC15654.1"/>
    <property type="molecule type" value="Genomic_DNA"/>
</dbReference>
<name>A0A1G6JA42_9GAMM</name>